<evidence type="ECO:0000313" key="4">
    <source>
        <dbReference type="EMBL" id="OGY42635.1"/>
    </source>
</evidence>
<dbReference type="AlphaFoldDB" id="A0A1G1XRD5"/>
<evidence type="ECO:0000259" key="2">
    <source>
        <dbReference type="Pfam" id="PF02481"/>
    </source>
</evidence>
<reference evidence="4 5" key="1">
    <citation type="journal article" date="2016" name="Nat. Commun.">
        <title>Thousands of microbial genomes shed light on interconnected biogeochemical processes in an aquifer system.</title>
        <authorList>
            <person name="Anantharaman K."/>
            <person name="Brown C.T."/>
            <person name="Hug L.A."/>
            <person name="Sharon I."/>
            <person name="Castelle C.J."/>
            <person name="Probst A.J."/>
            <person name="Thomas B.C."/>
            <person name="Singh A."/>
            <person name="Wilkins M.J."/>
            <person name="Karaoz U."/>
            <person name="Brodie E.L."/>
            <person name="Williams K.H."/>
            <person name="Hubbard S.S."/>
            <person name="Banfield J.F."/>
        </authorList>
    </citation>
    <scope>NUCLEOTIDE SEQUENCE [LARGE SCALE GENOMIC DNA]</scope>
</reference>
<dbReference type="InterPro" id="IPR057666">
    <property type="entry name" value="DrpA_SLOG"/>
</dbReference>
<evidence type="ECO:0000313" key="5">
    <source>
        <dbReference type="Proteomes" id="UP000176498"/>
    </source>
</evidence>
<dbReference type="Gene3D" id="1.10.10.10">
    <property type="entry name" value="Winged helix-like DNA-binding domain superfamily/Winged helix DNA-binding domain"/>
    <property type="match status" value="1"/>
</dbReference>
<dbReference type="Pfam" id="PF17782">
    <property type="entry name" value="WHD_DprA"/>
    <property type="match status" value="1"/>
</dbReference>
<dbReference type="PANTHER" id="PTHR43022:SF1">
    <property type="entry name" value="PROTEIN SMF"/>
    <property type="match status" value="1"/>
</dbReference>
<dbReference type="PANTHER" id="PTHR43022">
    <property type="entry name" value="PROTEIN SMF"/>
    <property type="match status" value="1"/>
</dbReference>
<accession>A0A1G1XRD5</accession>
<gene>
    <name evidence="4" type="ORF">A2Y82_03045</name>
</gene>
<dbReference type="InterPro" id="IPR036390">
    <property type="entry name" value="WH_DNA-bd_sf"/>
</dbReference>
<sequence>MTNDLKYWLAINQFAKIGAARFKKLYNYFPNMEAAWQAGVLELQKSGLEPNIASEFMIVRKEIDPDLELAKVNQEKITAITVQDEKYPQLLKEIFNPPALLYINGDLTNLNHKFNLAVVGTRKISNYGKQITPELVKPLVQNGFTITSGLALGVDALAHHSAVEAHGKTIAVLGNGLDQKSIYPSSNRYLAQSILTNGGTIISEFPIGTLPLKHNFPTRNRIIAGLSLGTLVIEAAETSGALITAFLALEQNREVFAVPGSLYNRNSIGTHMLIQKGAKLITSYQDILDELNLQEVKSFVANQKVLPETNEEKIIIQTLNHEPVHIDEIIKKSNLPVSLVTGCLSLMEMKGLIKNLGGQNYILLS</sequence>
<dbReference type="GO" id="GO:0009294">
    <property type="term" value="P:DNA-mediated transformation"/>
    <property type="evidence" value="ECO:0007669"/>
    <property type="project" value="InterPro"/>
</dbReference>
<feature type="domain" description="DprA winged helix" evidence="3">
    <location>
        <begin position="307"/>
        <end position="359"/>
    </location>
</feature>
<dbReference type="InterPro" id="IPR003488">
    <property type="entry name" value="DprA"/>
</dbReference>
<dbReference type="NCBIfam" id="TIGR00732">
    <property type="entry name" value="dprA"/>
    <property type="match status" value="1"/>
</dbReference>
<dbReference type="SUPFAM" id="SSF46785">
    <property type="entry name" value="Winged helix' DNA-binding domain"/>
    <property type="match status" value="1"/>
</dbReference>
<dbReference type="Proteomes" id="UP000176498">
    <property type="component" value="Unassembled WGS sequence"/>
</dbReference>
<comment type="similarity">
    <text evidence="1">Belongs to the DprA/Smf family.</text>
</comment>
<dbReference type="EMBL" id="MHHZ01000001">
    <property type="protein sequence ID" value="OGY42635.1"/>
    <property type="molecule type" value="Genomic_DNA"/>
</dbReference>
<evidence type="ECO:0000259" key="3">
    <source>
        <dbReference type="Pfam" id="PF17782"/>
    </source>
</evidence>
<dbReference type="Pfam" id="PF02481">
    <property type="entry name" value="DNA_processg_A"/>
    <property type="match status" value="1"/>
</dbReference>
<protein>
    <submittedName>
        <fullName evidence="4">DNA protecting protein DprA</fullName>
    </submittedName>
</protein>
<proteinExistence type="inferred from homology"/>
<dbReference type="InterPro" id="IPR041614">
    <property type="entry name" value="DprA_WH"/>
</dbReference>
<feature type="domain" description="Smf/DprA SLOG" evidence="2">
    <location>
        <begin position="79"/>
        <end position="291"/>
    </location>
</feature>
<dbReference type="SUPFAM" id="SSF102405">
    <property type="entry name" value="MCP/YpsA-like"/>
    <property type="match status" value="1"/>
</dbReference>
<comment type="caution">
    <text evidence="4">The sequence shown here is derived from an EMBL/GenBank/DDBJ whole genome shotgun (WGS) entry which is preliminary data.</text>
</comment>
<evidence type="ECO:0000256" key="1">
    <source>
        <dbReference type="ARBA" id="ARBA00006525"/>
    </source>
</evidence>
<name>A0A1G1XRD5_9BACT</name>
<dbReference type="InterPro" id="IPR036388">
    <property type="entry name" value="WH-like_DNA-bd_sf"/>
</dbReference>
<dbReference type="Gene3D" id="3.40.50.450">
    <property type="match status" value="1"/>
</dbReference>
<organism evidence="4 5">
    <name type="scientific">Candidatus Buchananbacteria bacterium RBG_13_36_9</name>
    <dbReference type="NCBI Taxonomy" id="1797530"/>
    <lineage>
        <taxon>Bacteria</taxon>
        <taxon>Candidatus Buchananiibacteriota</taxon>
    </lineage>
</organism>